<dbReference type="GO" id="GO:0004672">
    <property type="term" value="F:protein kinase activity"/>
    <property type="evidence" value="ECO:0007669"/>
    <property type="project" value="InterPro"/>
</dbReference>
<feature type="compositionally biased region" description="Acidic residues" evidence="1">
    <location>
        <begin position="675"/>
        <end position="685"/>
    </location>
</feature>
<feature type="compositionally biased region" description="Acidic residues" evidence="1">
    <location>
        <begin position="784"/>
        <end position="793"/>
    </location>
</feature>
<proteinExistence type="predicted"/>
<dbReference type="EMBL" id="LGRN01000502">
    <property type="protein sequence ID" value="OJD11731.1"/>
    <property type="molecule type" value="Genomic_DNA"/>
</dbReference>
<feature type="compositionally biased region" description="Low complexity" evidence="1">
    <location>
        <begin position="691"/>
        <end position="700"/>
    </location>
</feature>
<dbReference type="GO" id="GO:0005737">
    <property type="term" value="C:cytoplasm"/>
    <property type="evidence" value="ECO:0007669"/>
    <property type="project" value="TreeGrafter"/>
</dbReference>
<dbReference type="SUPFAM" id="SSF48371">
    <property type="entry name" value="ARM repeat"/>
    <property type="match status" value="1"/>
</dbReference>
<dbReference type="Pfam" id="PF00069">
    <property type="entry name" value="Pkinase"/>
    <property type="match status" value="1"/>
</dbReference>
<comment type="caution">
    <text evidence="3">The sequence shown here is derived from an EMBL/GenBank/DDBJ whole genome shotgun (WGS) entry which is preliminary data.</text>
</comment>
<dbReference type="Proteomes" id="UP000182235">
    <property type="component" value="Unassembled WGS sequence"/>
</dbReference>
<protein>
    <submittedName>
        <fullName evidence="3">SCY1 protein kinase</fullName>
    </submittedName>
</protein>
<dbReference type="VEuPathDB" id="FungiDB:AJ78_07553"/>
<dbReference type="PANTHER" id="PTHR12984:SF3">
    <property type="entry name" value="N-TERMINAL KINASE-LIKE PROTEIN"/>
    <property type="match status" value="1"/>
</dbReference>
<evidence type="ECO:0000259" key="2">
    <source>
        <dbReference type="PROSITE" id="PS50011"/>
    </source>
</evidence>
<dbReference type="InterPro" id="IPR011989">
    <property type="entry name" value="ARM-like"/>
</dbReference>
<reference evidence="3 4" key="1">
    <citation type="submission" date="2015-07" db="EMBL/GenBank/DDBJ databases">
        <title>Emmonsia species relationships and genome sequence.</title>
        <authorList>
            <consortium name="The Broad Institute Genomics Platform"/>
            <person name="Cuomo C.A."/>
            <person name="Munoz J.F."/>
            <person name="Imamovic A."/>
            <person name="Priest M.E."/>
            <person name="Young S."/>
            <person name="Clay O.K."/>
            <person name="McEwen J.G."/>
        </authorList>
    </citation>
    <scope>NUCLEOTIDE SEQUENCE [LARGE SCALE GENOMIC DNA]</scope>
    <source>
        <strain evidence="3 4">UAMH 9510</strain>
    </source>
</reference>
<dbReference type="AlphaFoldDB" id="A0A1J9PV39"/>
<dbReference type="SUPFAM" id="SSF56112">
    <property type="entry name" value="Protein kinase-like (PK-like)"/>
    <property type="match status" value="1"/>
</dbReference>
<evidence type="ECO:0000313" key="4">
    <source>
        <dbReference type="Proteomes" id="UP000182235"/>
    </source>
</evidence>
<dbReference type="OrthoDB" id="447103at2759"/>
<feature type="region of interest" description="Disordered" evidence="1">
    <location>
        <begin position="593"/>
        <end position="661"/>
    </location>
</feature>
<feature type="compositionally biased region" description="Low complexity" evidence="1">
    <location>
        <begin position="730"/>
        <end position="769"/>
    </location>
</feature>
<evidence type="ECO:0000256" key="1">
    <source>
        <dbReference type="SAM" id="MobiDB-lite"/>
    </source>
</evidence>
<feature type="region of interest" description="Disordered" evidence="1">
    <location>
        <begin position="675"/>
        <end position="793"/>
    </location>
</feature>
<sequence>MDFLKSAVASAIAKGSSFPYSFGDRVDNNESIWTLHNGTKREDGSACSIFTFDIAANKSRLPLAKNAVRKHRTLRHPGVIKVLETIETDANIYVVTERITPLSWPVTRRSLSEQTAKWGLYAIASTLKFINEDASSVHGAVRVSSIFTSESGEWKLGGLDILSSMKEDDAVIYTYGSLLPNSARYAPPEIVKGGWDTIKRNPLPATDSYNFGCLIFEIFNGSFRGSEQAGQTSNVPPSMHQSYKRLMNPNPKLRLSVAHFLEQGKRSGGFFETPLIRLTQDIESLGLKSEEEREIFINELDEVSDDFPEEFFKMKVLPELLKSVEFGGGGPKVFTAILKIGSKLSEEEYASKLIPVIVRLFGNPDRAMRVCLLDNLPLMIGHLPQKIVNDKIFPQMVTGFTDIAPVVREQTVKAVLTVIEKLSDRTINGELLRFLAKTANDEQPGIRTNTTICLGKIARNLGHSSRTKVLTAAFSRSLRDPFVHARNAGLLALGATLDLFTEEDCATKLLPAICPSLLDKEKLVRDQANKTLDLYLQRIRKFGASLPDTALPAQNVSDSQNAAGAARMGTPNDTSWAGWAISSFTNKITSAKGEIEPTTNGSQSVAVPTIRSSSMPRPATSFPSAQLNKSEKTLRPGVPHISRTTSEPAPEDSKLELEPDEEEAAFEAWGAMDDNVNEDDEEDTFFDARRSVSPSRSASATHPTFDDGGEPDFAGWLAAQSKTKSKKPLPKGLSKPTTTKVTGSTKLTSTSKPSVPSSKNSSVKGKSSSQPAKTIDTKPKEDLAGDDWGDAWD</sequence>
<feature type="compositionally biased region" description="Polar residues" evidence="1">
    <location>
        <begin position="597"/>
        <end position="628"/>
    </location>
</feature>
<name>A0A1J9PV39_9EURO</name>
<organism evidence="3 4">
    <name type="scientific">Emergomyces pasteurianus Ep9510</name>
    <dbReference type="NCBI Taxonomy" id="1447872"/>
    <lineage>
        <taxon>Eukaryota</taxon>
        <taxon>Fungi</taxon>
        <taxon>Dikarya</taxon>
        <taxon>Ascomycota</taxon>
        <taxon>Pezizomycotina</taxon>
        <taxon>Eurotiomycetes</taxon>
        <taxon>Eurotiomycetidae</taxon>
        <taxon>Onygenales</taxon>
        <taxon>Ajellomycetaceae</taxon>
        <taxon>Emergomyces</taxon>
    </lineage>
</organism>
<accession>A0A1J9PV39</accession>
<dbReference type="Gene3D" id="1.25.10.10">
    <property type="entry name" value="Leucine-rich Repeat Variant"/>
    <property type="match status" value="1"/>
</dbReference>
<dbReference type="PANTHER" id="PTHR12984">
    <property type="entry name" value="SCY1-RELATED S/T PROTEIN KINASE-LIKE"/>
    <property type="match status" value="1"/>
</dbReference>
<dbReference type="InterPro" id="IPR051177">
    <property type="entry name" value="CIK-Related_Protein"/>
</dbReference>
<dbReference type="GO" id="GO:0006409">
    <property type="term" value="P:tRNA export from nucleus"/>
    <property type="evidence" value="ECO:0007669"/>
    <property type="project" value="TreeGrafter"/>
</dbReference>
<dbReference type="GO" id="GO:0005524">
    <property type="term" value="F:ATP binding"/>
    <property type="evidence" value="ECO:0007669"/>
    <property type="project" value="InterPro"/>
</dbReference>
<dbReference type="Gene3D" id="3.30.200.20">
    <property type="entry name" value="Phosphorylase Kinase, domain 1"/>
    <property type="match status" value="1"/>
</dbReference>
<keyword evidence="3" id="KW-0808">Transferase</keyword>
<gene>
    <name evidence="3" type="ORF">AJ78_07553</name>
</gene>
<dbReference type="InterPro" id="IPR000719">
    <property type="entry name" value="Prot_kinase_dom"/>
</dbReference>
<dbReference type="STRING" id="1447872.A0A1J9PV39"/>
<evidence type="ECO:0000313" key="3">
    <source>
        <dbReference type="EMBL" id="OJD11731.1"/>
    </source>
</evidence>
<dbReference type="Gene3D" id="1.10.510.10">
    <property type="entry name" value="Transferase(Phosphotransferase) domain 1"/>
    <property type="match status" value="1"/>
</dbReference>
<feature type="domain" description="Protein kinase" evidence="2">
    <location>
        <begin position="6"/>
        <end position="312"/>
    </location>
</feature>
<keyword evidence="4" id="KW-1185">Reference proteome</keyword>
<dbReference type="PROSITE" id="PS50011">
    <property type="entry name" value="PROTEIN_KINASE_DOM"/>
    <property type="match status" value="1"/>
</dbReference>
<dbReference type="InterPro" id="IPR016024">
    <property type="entry name" value="ARM-type_fold"/>
</dbReference>
<dbReference type="InterPro" id="IPR011009">
    <property type="entry name" value="Kinase-like_dom_sf"/>
</dbReference>
<keyword evidence="3" id="KW-0418">Kinase</keyword>